<accession>A0A1U8DH23</accession>
<evidence type="ECO:0000313" key="3">
    <source>
        <dbReference type="RefSeq" id="XP_014377014.1"/>
    </source>
</evidence>
<dbReference type="Proteomes" id="UP000189705">
    <property type="component" value="Unplaced"/>
</dbReference>
<dbReference type="GeneID" id="102377350"/>
<protein>
    <submittedName>
        <fullName evidence="3 4">Uncharacterized protein LOC102377350</fullName>
    </submittedName>
</protein>
<organism evidence="2 3">
    <name type="scientific">Alligator sinensis</name>
    <name type="common">Chinese alligator</name>
    <dbReference type="NCBI Taxonomy" id="38654"/>
    <lineage>
        <taxon>Eukaryota</taxon>
        <taxon>Metazoa</taxon>
        <taxon>Chordata</taxon>
        <taxon>Craniata</taxon>
        <taxon>Vertebrata</taxon>
        <taxon>Euteleostomi</taxon>
        <taxon>Archelosauria</taxon>
        <taxon>Archosauria</taxon>
        <taxon>Crocodylia</taxon>
        <taxon>Alligatoridae</taxon>
        <taxon>Alligatorinae</taxon>
        <taxon>Alligator</taxon>
    </lineage>
</organism>
<dbReference type="RefSeq" id="XP_025063942.1">
    <property type="nucleotide sequence ID" value="XM_025208157.1"/>
</dbReference>
<evidence type="ECO:0000256" key="1">
    <source>
        <dbReference type="SAM" id="MobiDB-lite"/>
    </source>
</evidence>
<dbReference type="KEGG" id="asn:102377350"/>
<evidence type="ECO:0000313" key="4">
    <source>
        <dbReference type="RefSeq" id="XP_025063942.1"/>
    </source>
</evidence>
<feature type="compositionally biased region" description="Basic and acidic residues" evidence="1">
    <location>
        <begin position="69"/>
        <end position="93"/>
    </location>
</feature>
<dbReference type="AlphaFoldDB" id="A0A1U8DH23"/>
<name>A0A1U8DH23_ALLSI</name>
<sequence length="565" mass="63176">MASTGKTKKKKNKCCPCLSTSALQEDASGKQLNDLEPDEEIKLLYEFGSYLDYIETPKKGCHKVKSKSKKSEKQWKTQEKQKKNKPDLCKGKENMGTYEENTTKDIDIKKSKLLKKIKHNTETQNQLDCTKRDFCKKQDTTTLPWISVKKKAKKIKLLQDTNAFSGNQENFGERNCKRIKNSKMVHKGNNIQVNQKQLCLPSKQISFVTEKGEHKELSHRESSWFQTPCKNAGLDSAVHSLTGGIIAGFKKQRKLNKEVPVCCLLGASATDTNNCTSSIEPLLLSSPAALEIKIYDSEDELNVGSLRDKGASLMTSKTEAACNSVDQSQELFITQKSFLPVQSPNSNSSFLSVYAQNHAKETRVERSCKKGNYIDTLQFSQASSNRETCDEHSQISQFSLTASRGGERNSAMQERAIQTEDFFSCPAFTSSLLIRERFADCCEKPLDLSLPYRTRSSAGNTGRASCSLEGAGDGAHVSSKHMLEPVSLIQNHPATLALDDKRESDVFTQSRKSDEVKYVQTLLNSSYFFKVKGDSDIGVSRTPLLKPRLVKRKNTGVGETRLEKF</sequence>
<gene>
    <name evidence="3 4 5" type="primary">LOC102377350</name>
</gene>
<feature type="region of interest" description="Disordered" evidence="1">
    <location>
        <begin position="64"/>
        <end position="95"/>
    </location>
</feature>
<reference evidence="3 4" key="1">
    <citation type="submission" date="2025-04" db="UniProtKB">
        <authorList>
            <consortium name="RefSeq"/>
        </authorList>
    </citation>
    <scope>IDENTIFICATION</scope>
</reference>
<dbReference type="eggNOG" id="ENOG502SFVE">
    <property type="taxonomic scope" value="Eukaryota"/>
</dbReference>
<proteinExistence type="predicted"/>
<dbReference type="RefSeq" id="XP_014377014.1">
    <property type="nucleotide sequence ID" value="XM_014521528.2"/>
</dbReference>
<dbReference type="RefSeq" id="XP_025063943.1">
    <property type="nucleotide sequence ID" value="XM_025208158.1"/>
</dbReference>
<evidence type="ECO:0000313" key="5">
    <source>
        <dbReference type="RefSeq" id="XP_025063943.1"/>
    </source>
</evidence>
<keyword evidence="2" id="KW-1185">Reference proteome</keyword>
<evidence type="ECO:0000313" key="2">
    <source>
        <dbReference type="Proteomes" id="UP000189705"/>
    </source>
</evidence>